<evidence type="ECO:0000256" key="4">
    <source>
        <dbReference type="ARBA" id="ARBA00022827"/>
    </source>
</evidence>
<evidence type="ECO:0000313" key="6">
    <source>
        <dbReference type="EMBL" id="MEC4721161.1"/>
    </source>
</evidence>
<dbReference type="InterPro" id="IPR036188">
    <property type="entry name" value="FAD/NAD-bd_sf"/>
</dbReference>
<evidence type="ECO:0000256" key="3">
    <source>
        <dbReference type="ARBA" id="ARBA00022630"/>
    </source>
</evidence>
<dbReference type="InterPro" id="IPR023753">
    <property type="entry name" value="FAD/NAD-binding_dom"/>
</dbReference>
<dbReference type="Pfam" id="PF07992">
    <property type="entry name" value="Pyr_redox_2"/>
    <property type="match status" value="1"/>
</dbReference>
<dbReference type="SUPFAM" id="SSF51905">
    <property type="entry name" value="FAD/NAD(P)-binding domain"/>
    <property type="match status" value="2"/>
</dbReference>
<evidence type="ECO:0000313" key="7">
    <source>
        <dbReference type="Proteomes" id="UP001352263"/>
    </source>
</evidence>
<organism evidence="6 7">
    <name type="scientific">Noviherbaspirillum album</name>
    <dbReference type="NCBI Taxonomy" id="3080276"/>
    <lineage>
        <taxon>Bacteria</taxon>
        <taxon>Pseudomonadati</taxon>
        <taxon>Pseudomonadota</taxon>
        <taxon>Betaproteobacteria</taxon>
        <taxon>Burkholderiales</taxon>
        <taxon>Oxalobacteraceae</taxon>
        <taxon>Noviherbaspirillum</taxon>
    </lineage>
</organism>
<feature type="domain" description="FAD/NAD(P)-binding" evidence="5">
    <location>
        <begin position="2"/>
        <end position="284"/>
    </location>
</feature>
<dbReference type="Proteomes" id="UP001352263">
    <property type="component" value="Unassembled WGS sequence"/>
</dbReference>
<dbReference type="PANTHER" id="PTHR43429:SF3">
    <property type="entry name" value="NITRITE REDUCTASE [NAD(P)H]"/>
    <property type="match status" value="1"/>
</dbReference>
<protein>
    <submittedName>
        <fullName evidence="6">FAD-dependent oxidoreductase</fullName>
    </submittedName>
</protein>
<evidence type="ECO:0000259" key="5">
    <source>
        <dbReference type="Pfam" id="PF07992"/>
    </source>
</evidence>
<reference evidence="6 7" key="1">
    <citation type="submission" date="2023-10" db="EMBL/GenBank/DDBJ databases">
        <title>Noviherbaspirillum sp. CPCC 100848 genome assembly.</title>
        <authorList>
            <person name="Li X.Y."/>
            <person name="Fang X.M."/>
        </authorList>
    </citation>
    <scope>NUCLEOTIDE SEQUENCE [LARGE SCALE GENOMIC DNA]</scope>
    <source>
        <strain evidence="6 7">CPCC 100848</strain>
    </source>
</reference>
<dbReference type="RefSeq" id="WP_326507869.1">
    <property type="nucleotide sequence ID" value="NZ_JAWIIV010000016.1"/>
</dbReference>
<dbReference type="InterPro" id="IPR050260">
    <property type="entry name" value="FAD-bd_OxRdtase"/>
</dbReference>
<keyword evidence="7" id="KW-1185">Reference proteome</keyword>
<keyword evidence="3" id="KW-0285">Flavoprotein</keyword>
<gene>
    <name evidence="6" type="ORF">RY831_18510</name>
</gene>
<evidence type="ECO:0000256" key="1">
    <source>
        <dbReference type="ARBA" id="ARBA00001974"/>
    </source>
</evidence>
<keyword evidence="4" id="KW-0274">FAD</keyword>
<sequence>MRHVILGNGPAGVIAAETLRKNAPADDIILVGDEVEMPYSRTALPSLIAGQISEASMRLRRDKDYFSRLRVQQVFGRAAHVSSRTRTVKMEDGSAIEFDKLLICTGSKPRVPTIPGIDFPGVHACWTLQDARKIAALAKPGSRVVLIGAGFIGCLVMEALARRGVDLTVVEKRDRMMAGALCRGAGDMVMRWCERKGIKVHTSTRVVAIGTSTLQTLGAPHIARLSSGTQLQADLIVYCAGSTPNIDFLRGSSIKFLQGVVVDETMQTNVPGIYAAGDCAEIFDEAAGRSVIAGVQPNAGDQAYCAALNMADKHAVQRSVRQIDVFDTLGLISASFGHWQGIRGGQWVEFADPANFKYMRLEFSRDILVGSNTVGLTEYSGVLRGLIQHQVRLGEWKDRLLQDPMVLKDAYAECVQQHYVHQASIFHNPPGLQPEPARQAV</sequence>
<dbReference type="PRINTS" id="PR00368">
    <property type="entry name" value="FADPNR"/>
</dbReference>
<dbReference type="PANTHER" id="PTHR43429">
    <property type="entry name" value="PYRIDINE NUCLEOTIDE-DISULFIDE OXIDOREDUCTASE DOMAIN-CONTAINING"/>
    <property type="match status" value="1"/>
</dbReference>
<name>A0ABU6JCI5_9BURK</name>
<evidence type="ECO:0000256" key="2">
    <source>
        <dbReference type="ARBA" id="ARBA00006442"/>
    </source>
</evidence>
<accession>A0ABU6JCI5</accession>
<proteinExistence type="inferred from homology"/>
<dbReference type="EMBL" id="JAWIIV010000016">
    <property type="protein sequence ID" value="MEC4721161.1"/>
    <property type="molecule type" value="Genomic_DNA"/>
</dbReference>
<comment type="caution">
    <text evidence="6">The sequence shown here is derived from an EMBL/GenBank/DDBJ whole genome shotgun (WGS) entry which is preliminary data.</text>
</comment>
<dbReference type="PRINTS" id="PR00411">
    <property type="entry name" value="PNDRDTASEI"/>
</dbReference>
<comment type="cofactor">
    <cofactor evidence="1">
        <name>FAD</name>
        <dbReference type="ChEBI" id="CHEBI:57692"/>
    </cofactor>
</comment>
<dbReference type="Gene3D" id="3.50.50.60">
    <property type="entry name" value="FAD/NAD(P)-binding domain"/>
    <property type="match status" value="2"/>
</dbReference>
<comment type="similarity">
    <text evidence="2">Belongs to the FAD-dependent oxidoreductase family.</text>
</comment>